<accession>A0A7X6DN66</accession>
<keyword evidence="3" id="KW-0804">Transcription</keyword>
<evidence type="ECO:0000313" key="6">
    <source>
        <dbReference type="EMBL" id="NKE70302.1"/>
    </source>
</evidence>
<dbReference type="InterPro" id="IPR014710">
    <property type="entry name" value="RmlC-like_jellyroll"/>
</dbReference>
<dbReference type="AlphaFoldDB" id="A0A7X6DN66"/>
<dbReference type="PANTHER" id="PTHR24567">
    <property type="entry name" value="CRP FAMILY TRANSCRIPTIONAL REGULATORY PROTEIN"/>
    <property type="match status" value="1"/>
</dbReference>
<dbReference type="InterPro" id="IPR036390">
    <property type="entry name" value="WH_DNA-bd_sf"/>
</dbReference>
<dbReference type="GO" id="GO:0003677">
    <property type="term" value="F:DNA binding"/>
    <property type="evidence" value="ECO:0007669"/>
    <property type="project" value="UniProtKB-KW"/>
</dbReference>
<dbReference type="SUPFAM" id="SSF51206">
    <property type="entry name" value="cAMP-binding domain-like"/>
    <property type="match status" value="1"/>
</dbReference>
<dbReference type="SMART" id="SM00419">
    <property type="entry name" value="HTH_CRP"/>
    <property type="match status" value="1"/>
</dbReference>
<dbReference type="Gene3D" id="2.60.120.10">
    <property type="entry name" value="Jelly Rolls"/>
    <property type="match status" value="1"/>
</dbReference>
<evidence type="ECO:0000256" key="2">
    <source>
        <dbReference type="ARBA" id="ARBA00023125"/>
    </source>
</evidence>
<dbReference type="GO" id="GO:0005829">
    <property type="term" value="C:cytosol"/>
    <property type="evidence" value="ECO:0007669"/>
    <property type="project" value="TreeGrafter"/>
</dbReference>
<proteinExistence type="predicted"/>
<dbReference type="InterPro" id="IPR018490">
    <property type="entry name" value="cNMP-bd_dom_sf"/>
</dbReference>
<dbReference type="PANTHER" id="PTHR24567:SF74">
    <property type="entry name" value="HTH-TYPE TRANSCRIPTIONAL REGULATOR ARCR"/>
    <property type="match status" value="1"/>
</dbReference>
<dbReference type="Gene3D" id="1.10.10.10">
    <property type="entry name" value="Winged helix-like DNA-binding domain superfamily/Winged helix DNA-binding domain"/>
    <property type="match status" value="1"/>
</dbReference>
<name>A0A7X6DN66_9BACT</name>
<evidence type="ECO:0000313" key="7">
    <source>
        <dbReference type="Proteomes" id="UP000534783"/>
    </source>
</evidence>
<feature type="domain" description="Cyclic nucleotide-binding" evidence="4">
    <location>
        <begin position="44"/>
        <end position="147"/>
    </location>
</feature>
<dbReference type="InterPro" id="IPR012318">
    <property type="entry name" value="HTH_CRP"/>
</dbReference>
<dbReference type="CDD" id="cd00092">
    <property type="entry name" value="HTH_CRP"/>
    <property type="match status" value="1"/>
</dbReference>
<dbReference type="SMART" id="SM00100">
    <property type="entry name" value="cNMP"/>
    <property type="match status" value="1"/>
</dbReference>
<dbReference type="InterPro" id="IPR050397">
    <property type="entry name" value="Env_Response_Regulators"/>
</dbReference>
<feature type="domain" description="HTH crp-type" evidence="5">
    <location>
        <begin position="178"/>
        <end position="251"/>
    </location>
</feature>
<evidence type="ECO:0000259" key="5">
    <source>
        <dbReference type="PROSITE" id="PS51063"/>
    </source>
</evidence>
<gene>
    <name evidence="6" type="ORF">MNODULE_06025</name>
</gene>
<organism evidence="6 7">
    <name type="scientific">Candidatus Manganitrophus noduliformans</name>
    <dbReference type="NCBI Taxonomy" id="2606439"/>
    <lineage>
        <taxon>Bacteria</taxon>
        <taxon>Pseudomonadati</taxon>
        <taxon>Nitrospirota</taxon>
        <taxon>Nitrospiria</taxon>
        <taxon>Candidatus Troglogloeales</taxon>
        <taxon>Candidatus Manganitrophaceae</taxon>
        <taxon>Candidatus Manganitrophus</taxon>
    </lineage>
</organism>
<keyword evidence="2" id="KW-0238">DNA-binding</keyword>
<protein>
    <submittedName>
        <fullName evidence="6">Crp/Fnr family transcriptional regulator</fullName>
    </submittedName>
</protein>
<evidence type="ECO:0000259" key="4">
    <source>
        <dbReference type="PROSITE" id="PS50042"/>
    </source>
</evidence>
<dbReference type="PROSITE" id="PS51063">
    <property type="entry name" value="HTH_CRP_2"/>
    <property type="match status" value="1"/>
</dbReference>
<evidence type="ECO:0000256" key="1">
    <source>
        <dbReference type="ARBA" id="ARBA00023015"/>
    </source>
</evidence>
<keyword evidence="7" id="KW-1185">Reference proteome</keyword>
<dbReference type="FunFam" id="1.10.10.10:FF:000019">
    <property type="entry name" value="Crp/Fnr family transcriptional regulator"/>
    <property type="match status" value="1"/>
</dbReference>
<dbReference type="EMBL" id="VTOW01000001">
    <property type="protein sequence ID" value="NKE70302.1"/>
    <property type="molecule type" value="Genomic_DNA"/>
</dbReference>
<keyword evidence="1" id="KW-0805">Transcription regulation</keyword>
<comment type="caution">
    <text evidence="6">The sequence shown here is derived from an EMBL/GenBank/DDBJ whole genome shotgun (WGS) entry which is preliminary data.</text>
</comment>
<dbReference type="SUPFAM" id="SSF46785">
    <property type="entry name" value="Winged helix' DNA-binding domain"/>
    <property type="match status" value="1"/>
</dbReference>
<dbReference type="Proteomes" id="UP000534783">
    <property type="component" value="Unassembled WGS sequence"/>
</dbReference>
<dbReference type="GO" id="GO:0003700">
    <property type="term" value="F:DNA-binding transcription factor activity"/>
    <property type="evidence" value="ECO:0007669"/>
    <property type="project" value="TreeGrafter"/>
</dbReference>
<reference evidence="6 7" key="1">
    <citation type="journal article" date="2020" name="Nature">
        <title>Bacterial chemolithoautotrophy via manganese oxidation.</title>
        <authorList>
            <person name="Yu H."/>
            <person name="Leadbetter J.R."/>
        </authorList>
    </citation>
    <scope>NUCLEOTIDE SEQUENCE [LARGE SCALE GENOMIC DNA]</scope>
    <source>
        <strain evidence="6 7">Mn-1</strain>
    </source>
</reference>
<dbReference type="PROSITE" id="PS50042">
    <property type="entry name" value="CNMP_BINDING_3"/>
    <property type="match status" value="1"/>
</dbReference>
<dbReference type="CDD" id="cd00038">
    <property type="entry name" value="CAP_ED"/>
    <property type="match status" value="1"/>
</dbReference>
<dbReference type="Pfam" id="PF00027">
    <property type="entry name" value="cNMP_binding"/>
    <property type="match status" value="1"/>
</dbReference>
<evidence type="ECO:0000256" key="3">
    <source>
        <dbReference type="ARBA" id="ARBA00023163"/>
    </source>
</evidence>
<dbReference type="PRINTS" id="PR00034">
    <property type="entry name" value="HTHCRP"/>
</dbReference>
<dbReference type="InterPro" id="IPR000595">
    <property type="entry name" value="cNMP-bd_dom"/>
</dbReference>
<dbReference type="Pfam" id="PF13545">
    <property type="entry name" value="HTH_Crp_2"/>
    <property type="match status" value="1"/>
</dbReference>
<sequence>MMALATFLSAQERENVRRLIYPDHFAMILHMIKNKIWYLQRINLFNAIPPEEMEDLDRITRMAAVKKKETIYLPGDPSRQVYLLKSGRVKIARLSEEGRELTFALLEPGEIFGELEALDDLPRDTLAEALDDSELCIMQRDTFLALIRSKPELSFRLTKLIGFRMRQIESRVEDLVFRDVPYRLAHLLLRLSKEYGKETPQGILLKIKITHQEIANLIGSIRETVSTILGDFKKEGLITFDGRKIILLRPDLLKKRVGF</sequence>
<dbReference type="InterPro" id="IPR036388">
    <property type="entry name" value="WH-like_DNA-bd_sf"/>
</dbReference>